<accession>A0A239Q0D1</accession>
<dbReference type="AlphaFoldDB" id="A0A239Q0D1"/>
<reference evidence="1 2" key="1">
    <citation type="submission" date="2017-07" db="EMBL/GenBank/DDBJ databases">
        <authorList>
            <person name="Sun Z.S."/>
            <person name="Albrecht U."/>
            <person name="Echele G."/>
            <person name="Lee C.C."/>
        </authorList>
    </citation>
    <scope>NUCLEOTIDE SEQUENCE [LARGE SCALE GENOMIC DNA]</scope>
    <source>
        <strain evidence="1 2">DSM 14827</strain>
    </source>
</reference>
<protein>
    <submittedName>
        <fullName evidence="1">Uncharacterized protein</fullName>
    </submittedName>
</protein>
<gene>
    <name evidence="1" type="ORF">SAMN05444959_11297</name>
</gene>
<evidence type="ECO:0000313" key="1">
    <source>
        <dbReference type="EMBL" id="SNT75676.1"/>
    </source>
</evidence>
<organism evidence="1 2">
    <name type="scientific">Paracoccus seriniphilus</name>
    <dbReference type="NCBI Taxonomy" id="184748"/>
    <lineage>
        <taxon>Bacteria</taxon>
        <taxon>Pseudomonadati</taxon>
        <taxon>Pseudomonadota</taxon>
        <taxon>Alphaproteobacteria</taxon>
        <taxon>Rhodobacterales</taxon>
        <taxon>Paracoccaceae</taxon>
        <taxon>Paracoccus</taxon>
    </lineage>
</organism>
<proteinExistence type="predicted"/>
<evidence type="ECO:0000313" key="2">
    <source>
        <dbReference type="Proteomes" id="UP000198307"/>
    </source>
</evidence>
<keyword evidence="2" id="KW-1185">Reference proteome</keyword>
<dbReference type="EMBL" id="FZQB01000012">
    <property type="protein sequence ID" value="SNT75676.1"/>
    <property type="molecule type" value="Genomic_DNA"/>
</dbReference>
<dbReference type="OrthoDB" id="8450244at2"/>
<name>A0A239Q0D1_9RHOB</name>
<dbReference type="Proteomes" id="UP000198307">
    <property type="component" value="Unassembled WGS sequence"/>
</dbReference>
<sequence>MNGKVIRIERISSRPGVIEEPVLTSKGYQLGDPAHGSAKHHAKYAVYAQTLDEAAALVEKGFSLRMGAKGKSPSLIAPKSLRIVRGDNPQTT</sequence>